<accession>A0A645B9H7</accession>
<gene>
    <name evidence="1" type="ORF">SDC9_108995</name>
</gene>
<proteinExistence type="predicted"/>
<organism evidence="1">
    <name type="scientific">bioreactor metagenome</name>
    <dbReference type="NCBI Taxonomy" id="1076179"/>
    <lineage>
        <taxon>unclassified sequences</taxon>
        <taxon>metagenomes</taxon>
        <taxon>ecological metagenomes</taxon>
    </lineage>
</organism>
<reference evidence="1" key="1">
    <citation type="submission" date="2019-08" db="EMBL/GenBank/DDBJ databases">
        <authorList>
            <person name="Kucharzyk K."/>
            <person name="Murdoch R.W."/>
            <person name="Higgins S."/>
            <person name="Loffler F."/>
        </authorList>
    </citation>
    <scope>NUCLEOTIDE SEQUENCE</scope>
</reference>
<name>A0A645B9H7_9ZZZZ</name>
<dbReference type="AlphaFoldDB" id="A0A645B9H7"/>
<comment type="caution">
    <text evidence="1">The sequence shown here is derived from an EMBL/GenBank/DDBJ whole genome shotgun (WGS) entry which is preliminary data.</text>
</comment>
<dbReference type="EMBL" id="VSSQ01018703">
    <property type="protein sequence ID" value="MPM62129.1"/>
    <property type="molecule type" value="Genomic_DNA"/>
</dbReference>
<protein>
    <submittedName>
        <fullName evidence="1">Uncharacterized protein</fullName>
    </submittedName>
</protein>
<evidence type="ECO:0000313" key="1">
    <source>
        <dbReference type="EMBL" id="MPM62129.1"/>
    </source>
</evidence>
<sequence length="48" mass="5583">MLSVLLQYPLPKIEYRIDRVSNDKGIDQGARQIADISERNADYIEIVY</sequence>